<dbReference type="Gene3D" id="3.40.50.300">
    <property type="entry name" value="P-loop containing nucleotide triphosphate hydrolases"/>
    <property type="match status" value="1"/>
</dbReference>
<protein>
    <submittedName>
        <fullName evidence="4">Putative ATP-dependent endonuclease of the OLD family</fullName>
    </submittedName>
</protein>
<feature type="domain" description="Endonuclease GajA/Old nuclease/RecF-like AAA" evidence="1">
    <location>
        <begin position="267"/>
        <end position="335"/>
    </location>
</feature>
<gene>
    <name evidence="4" type="ORF">SAMN06297358_2694</name>
</gene>
<proteinExistence type="predicted"/>
<dbReference type="Pfam" id="PF13175">
    <property type="entry name" value="AAA_15"/>
    <property type="match status" value="1"/>
</dbReference>
<feature type="domain" description="OLD protein-like TOPRIM" evidence="3">
    <location>
        <begin position="382"/>
        <end position="451"/>
    </location>
</feature>
<dbReference type="AlphaFoldDB" id="A0A286A7I7"/>
<dbReference type="RefSeq" id="WP_097132537.1">
    <property type="nucleotide sequence ID" value="NZ_OCMT01000003.1"/>
</dbReference>
<keyword evidence="4" id="KW-0255">Endonuclease</keyword>
<name>A0A286A7I7_9SPHI</name>
<dbReference type="GO" id="GO:0004519">
    <property type="term" value="F:endonuclease activity"/>
    <property type="evidence" value="ECO:0007669"/>
    <property type="project" value="UniProtKB-KW"/>
</dbReference>
<dbReference type="InterPro" id="IPR041685">
    <property type="entry name" value="AAA_GajA/Old/RecF-like"/>
</dbReference>
<dbReference type="InterPro" id="IPR027417">
    <property type="entry name" value="P-loop_NTPase"/>
</dbReference>
<dbReference type="CDD" id="cd01026">
    <property type="entry name" value="TOPRIM_OLD"/>
    <property type="match status" value="1"/>
</dbReference>
<reference evidence="5" key="1">
    <citation type="submission" date="2017-09" db="EMBL/GenBank/DDBJ databases">
        <authorList>
            <person name="Varghese N."/>
            <person name="Submissions S."/>
        </authorList>
    </citation>
    <scope>NUCLEOTIDE SEQUENCE [LARGE SCALE GENOMIC DNA]</scope>
    <source>
        <strain evidence="5">CGMCC 1.12803</strain>
    </source>
</reference>
<evidence type="ECO:0000313" key="4">
    <source>
        <dbReference type="EMBL" id="SOD17801.1"/>
    </source>
</evidence>
<sequence length="613" mass="68836">MFLTNLKLWNFRIFGADGTFDHSKPNLSLDFKDGINVLIGENDSGKTAIIDAIKMVLKTHSAEWIKIEDEDFFKDAHRLRIECRFKGMSDEEAKHFAEWLDWVIEDSGGKPYLTVYYDISRRDGKIIPSDIKAGIDDTGHILTAEAKEMLRTTYLRPLRDAKSELSPKRNSRLSQILYSHAAFSDKKTHRLIGLAQTLNKEVTEYFKGKDAAGSDLPASDLLGKEVKKVMDTYLNQFSKKSTAFRMTSSDLKSILESLCLLFEDGYNLGLGSHNLLCIASELLHLKKGNWDGLRLGLVEEIEAHLHPQVQLQVVETLKSHSNDMQLIFTTHSPNIGSKIPLENLIMCHKGTAYPLGHDFTKLDKDDYKFLEIFLDTTKANLFFSKGIILVEGWAEEILVPVIASAIGIDLTECGVSIINVGSTAYLRFAKIFQRKAVPLIEIPVSIITDVDIRTYEKNLIIDGAGKPVLDDKGKSTYDYQKRDAATVTAETTAKKTAIDKSEENVKYFIADDWTLEYSLFKSACMSALFKQTAEEVHSKTDWATDFEKKLAEKLIVKSLDKTEIAYLLAKTLLNLLEIDPGRTSSPLKDINEADGKNDAIDYIIKAIKHASGN</sequence>
<dbReference type="PANTHER" id="PTHR43581:SF4">
    <property type="entry name" value="ATP_GTP PHOSPHATASE"/>
    <property type="match status" value="1"/>
</dbReference>
<dbReference type="InterPro" id="IPR038729">
    <property type="entry name" value="Rad50/SbcC_AAA"/>
</dbReference>
<dbReference type="OrthoDB" id="9792800at2"/>
<evidence type="ECO:0000259" key="3">
    <source>
        <dbReference type="Pfam" id="PF20469"/>
    </source>
</evidence>
<accession>A0A286A7I7</accession>
<organism evidence="4 5">
    <name type="scientific">Pedobacter xixiisoli</name>
    <dbReference type="NCBI Taxonomy" id="1476464"/>
    <lineage>
        <taxon>Bacteria</taxon>
        <taxon>Pseudomonadati</taxon>
        <taxon>Bacteroidota</taxon>
        <taxon>Sphingobacteriia</taxon>
        <taxon>Sphingobacteriales</taxon>
        <taxon>Sphingobacteriaceae</taxon>
        <taxon>Pedobacter</taxon>
    </lineage>
</organism>
<dbReference type="EMBL" id="OCMT01000003">
    <property type="protein sequence ID" value="SOD17801.1"/>
    <property type="molecule type" value="Genomic_DNA"/>
</dbReference>
<dbReference type="Proteomes" id="UP000219281">
    <property type="component" value="Unassembled WGS sequence"/>
</dbReference>
<keyword evidence="5" id="KW-1185">Reference proteome</keyword>
<evidence type="ECO:0000259" key="2">
    <source>
        <dbReference type="Pfam" id="PF13476"/>
    </source>
</evidence>
<keyword evidence="4" id="KW-0378">Hydrolase</keyword>
<dbReference type="SUPFAM" id="SSF52540">
    <property type="entry name" value="P-loop containing nucleoside triphosphate hydrolases"/>
    <property type="match status" value="1"/>
</dbReference>
<keyword evidence="4" id="KW-0540">Nuclease</keyword>
<dbReference type="GO" id="GO:0006302">
    <property type="term" value="P:double-strand break repair"/>
    <property type="evidence" value="ECO:0007669"/>
    <property type="project" value="InterPro"/>
</dbReference>
<evidence type="ECO:0000313" key="5">
    <source>
        <dbReference type="Proteomes" id="UP000219281"/>
    </source>
</evidence>
<dbReference type="GO" id="GO:0016887">
    <property type="term" value="F:ATP hydrolysis activity"/>
    <property type="evidence" value="ECO:0007669"/>
    <property type="project" value="InterPro"/>
</dbReference>
<dbReference type="InterPro" id="IPR051396">
    <property type="entry name" value="Bact_Antivir_Def_Nuclease"/>
</dbReference>
<dbReference type="InterPro" id="IPR034139">
    <property type="entry name" value="TOPRIM_OLD"/>
</dbReference>
<dbReference type="Pfam" id="PF13476">
    <property type="entry name" value="AAA_23"/>
    <property type="match status" value="1"/>
</dbReference>
<feature type="domain" description="Rad50/SbcC-type AAA" evidence="2">
    <location>
        <begin position="6"/>
        <end position="152"/>
    </location>
</feature>
<evidence type="ECO:0000259" key="1">
    <source>
        <dbReference type="Pfam" id="PF13175"/>
    </source>
</evidence>
<dbReference type="PANTHER" id="PTHR43581">
    <property type="entry name" value="ATP/GTP PHOSPHATASE"/>
    <property type="match status" value="1"/>
</dbReference>
<dbReference type="Pfam" id="PF20469">
    <property type="entry name" value="OLD-like_TOPRIM"/>
    <property type="match status" value="1"/>
</dbReference>